<evidence type="ECO:0000256" key="12">
    <source>
        <dbReference type="SAM" id="Phobius"/>
    </source>
</evidence>
<gene>
    <name evidence="15" type="ORF">EDC25_11049</name>
</gene>
<evidence type="ECO:0000256" key="2">
    <source>
        <dbReference type="ARBA" id="ARBA00004141"/>
    </source>
</evidence>
<keyword evidence="16" id="KW-1185">Reference proteome</keyword>
<sequence>MISDWVLLLVSVAYVGLLFAVAYVGDRRPLYPTRPRLRPLVYSLALAVYCSSWTFYGAVGNAITSGWNYFAIYLGPILLFVLAPRLIERMILIAKDQSITSIGDFIASRFGKSQPLAVAVALIALTAAVPYVALQFKAVAMSIQVLSGTPAGDTTPSILADTAFWVAVMLALFSILFGTRQIDATEHHHGMMLAVALESMVKLIAFAAVGAYAVWLLFHPPEAATTPLAPLPIERLHWPGGFLAQTLLAFCAMLCLPRQFQVGVIECEDPADLKRARVWFPMYLLVFVALVPPIALAAWPLLQDSGVSADAAVLWLPLSQGQNTLALLAFVGGFSAATGMVIVASVALSIMISNDLVMPWLVRVRKLHLDRDGDLSRVVLWVRRVGIVALAALAFAYYRFTAHSDTLAATGLLAFAAVAQFMPAMLAGLFWNGASRTGVMAGLVCGYAVWFYTLLLPTFARAGWLPDAWLQTGPYGFELLRPEALFGLGGWTPLTHGVFWSLAFNTVILVLLSLRNQPGLSERLRAARFLEPYQRPPHEPGEGEAARLTINDLRELAMRLLGENFVRRAFADYARERNLVLRGEDHADRALLQFTERLLAGAVGAATARHVMTGALSGSGLDLAQVVNLLDTASQELRFSRELLGVTLEHMAQGISVVDRDMRLVAWNRRYVELFDYPDGMVNPGTPIAELIRCNAERGLLGGQGGDSLDEQVERRLSHMRQGSPHLHVREWPDGRMIESRGEPLPGGGYLMTFADITEYVRAERALRTANETLEQRVIERTHELSRALSAEASAKQLAESANLSKTRFLAAASHDLLQPLHAARLFASALRDHPIEDRAVRQLSERVDSSLRAAEELLDGLLDLSRLDTGRLHPDSRDFAAADLLASLRDQFAPLAASRDIELRIHDTRVNVHSDRRLLRRVLQNLIGNALRYTATGRVVVGCRRRRDAVEFLVADTGPGIPIEHQKHIFDEYLRLNTESPWDEHGLGLGLTICQRICHLLDATLTLRSLPGRGSMFMVRVPYAHAQVVQRERPAVIGSPGSLEGMSVLCLDNDRAILDAMRALFDRWQVTMIAAASVDEALRLCQQDKPDALLVDFHLHDRMDGIDALHALQGCWPGAPPRGALVTADSSETLTARARAAGFVVMRKPVKPAVLRAQLGAAWSALQLSRQTPNRRASDRPPPGP</sequence>
<feature type="transmembrane region" description="Helical" evidence="12">
    <location>
        <begin position="406"/>
        <end position="431"/>
    </location>
</feature>
<protein>
    <recommendedName>
        <fullName evidence="4">histidine kinase</fullName>
        <ecNumber evidence="4">2.7.13.3</ecNumber>
    </recommendedName>
</protein>
<evidence type="ECO:0000313" key="15">
    <source>
        <dbReference type="EMBL" id="TCS97988.1"/>
    </source>
</evidence>
<dbReference type="OrthoDB" id="9764438at2"/>
<dbReference type="PANTHER" id="PTHR43047">
    <property type="entry name" value="TWO-COMPONENT HISTIDINE PROTEIN KINASE"/>
    <property type="match status" value="1"/>
</dbReference>
<evidence type="ECO:0000256" key="7">
    <source>
        <dbReference type="ARBA" id="ARBA00022692"/>
    </source>
</evidence>
<feature type="transmembrane region" description="Helical" evidence="12">
    <location>
        <begin position="116"/>
        <end position="138"/>
    </location>
</feature>
<dbReference type="CDD" id="cd00156">
    <property type="entry name" value="REC"/>
    <property type="match status" value="1"/>
</dbReference>
<dbReference type="SUPFAM" id="SSF52172">
    <property type="entry name" value="CheY-like"/>
    <property type="match status" value="1"/>
</dbReference>
<dbReference type="GO" id="GO:0009927">
    <property type="term" value="F:histidine phosphotransfer kinase activity"/>
    <property type="evidence" value="ECO:0007669"/>
    <property type="project" value="TreeGrafter"/>
</dbReference>
<feature type="transmembrane region" description="Helical" evidence="12">
    <location>
        <begin position="238"/>
        <end position="257"/>
    </location>
</feature>
<dbReference type="InterPro" id="IPR011006">
    <property type="entry name" value="CheY-like_superfamily"/>
</dbReference>
<dbReference type="SMART" id="SM00388">
    <property type="entry name" value="HisKA"/>
    <property type="match status" value="1"/>
</dbReference>
<dbReference type="EC" id="2.7.13.3" evidence="4"/>
<feature type="transmembrane region" description="Helical" evidence="12">
    <location>
        <begin position="37"/>
        <end position="55"/>
    </location>
</feature>
<dbReference type="GO" id="GO:0005886">
    <property type="term" value="C:plasma membrane"/>
    <property type="evidence" value="ECO:0007669"/>
    <property type="project" value="TreeGrafter"/>
</dbReference>
<dbReference type="SUPFAM" id="SSF47384">
    <property type="entry name" value="Homodimeric domain of signal transducing histidine kinase"/>
    <property type="match status" value="1"/>
</dbReference>
<dbReference type="Gene3D" id="1.10.287.130">
    <property type="match status" value="1"/>
</dbReference>
<dbReference type="InterPro" id="IPR038377">
    <property type="entry name" value="Na/Glc_symporter_sf"/>
</dbReference>
<feature type="modified residue" description="4-aspartylphosphate" evidence="11">
    <location>
        <position position="1097"/>
    </location>
</feature>
<evidence type="ECO:0000256" key="4">
    <source>
        <dbReference type="ARBA" id="ARBA00012438"/>
    </source>
</evidence>
<dbReference type="PROSITE" id="PS50110">
    <property type="entry name" value="RESPONSE_REGULATORY"/>
    <property type="match status" value="1"/>
</dbReference>
<dbReference type="FunFam" id="3.30.565.10:FF:000049">
    <property type="entry name" value="Two-component sensor histidine kinase"/>
    <property type="match status" value="1"/>
</dbReference>
<dbReference type="InterPro" id="IPR005467">
    <property type="entry name" value="His_kinase_dom"/>
</dbReference>
<dbReference type="AlphaFoldDB" id="A0A4S3KVF9"/>
<evidence type="ECO:0000256" key="10">
    <source>
        <dbReference type="ARBA" id="ARBA00023136"/>
    </source>
</evidence>
<keyword evidence="6" id="KW-0808">Transferase</keyword>
<feature type="transmembrane region" description="Helical" evidence="12">
    <location>
        <begin position="378"/>
        <end position="400"/>
    </location>
</feature>
<keyword evidence="8" id="KW-0418">Kinase</keyword>
<dbReference type="SUPFAM" id="SSF55874">
    <property type="entry name" value="ATPase domain of HSP90 chaperone/DNA topoisomerase II/histidine kinase"/>
    <property type="match status" value="1"/>
</dbReference>
<feature type="transmembrane region" description="Helical" evidence="12">
    <location>
        <begin position="158"/>
        <end position="179"/>
    </location>
</feature>
<evidence type="ECO:0000256" key="1">
    <source>
        <dbReference type="ARBA" id="ARBA00000085"/>
    </source>
</evidence>
<dbReference type="Proteomes" id="UP000294599">
    <property type="component" value="Unassembled WGS sequence"/>
</dbReference>
<comment type="subcellular location">
    <subcellularLocation>
        <location evidence="2">Membrane</location>
        <topology evidence="2">Multi-pass membrane protein</topology>
    </subcellularLocation>
</comment>
<comment type="catalytic activity">
    <reaction evidence="1">
        <text>ATP + protein L-histidine = ADP + protein N-phospho-L-histidine.</text>
        <dbReference type="EC" id="2.7.13.3"/>
    </reaction>
</comment>
<evidence type="ECO:0000256" key="3">
    <source>
        <dbReference type="ARBA" id="ARBA00006434"/>
    </source>
</evidence>
<evidence type="ECO:0000259" key="14">
    <source>
        <dbReference type="PROSITE" id="PS50110"/>
    </source>
</evidence>
<dbReference type="FunFam" id="1.10.287.130:FF:000063">
    <property type="entry name" value="Hybrid sensor histidine kinase/response regulator"/>
    <property type="match status" value="1"/>
</dbReference>
<keyword evidence="7 12" id="KW-0812">Transmembrane</keyword>
<feature type="domain" description="Response regulatory" evidence="14">
    <location>
        <begin position="1048"/>
        <end position="1164"/>
    </location>
</feature>
<dbReference type="Gene3D" id="3.30.450.20">
    <property type="entry name" value="PAS domain"/>
    <property type="match status" value="1"/>
</dbReference>
<dbReference type="Pfam" id="PF00072">
    <property type="entry name" value="Response_reg"/>
    <property type="match status" value="1"/>
</dbReference>
<dbReference type="PROSITE" id="PS50283">
    <property type="entry name" value="NA_SOLUT_SYMP_3"/>
    <property type="match status" value="1"/>
</dbReference>
<accession>A0A4S3KVF9</accession>
<dbReference type="CDD" id="cd10322">
    <property type="entry name" value="SLC5sbd"/>
    <property type="match status" value="1"/>
</dbReference>
<dbReference type="InterPro" id="IPR036097">
    <property type="entry name" value="HisK_dim/P_sf"/>
</dbReference>
<feature type="transmembrane region" description="Helical" evidence="12">
    <location>
        <begin position="278"/>
        <end position="299"/>
    </location>
</feature>
<dbReference type="InterPro" id="IPR036890">
    <property type="entry name" value="HATPase_C_sf"/>
</dbReference>
<keyword evidence="9 12" id="KW-1133">Transmembrane helix</keyword>
<dbReference type="InterPro" id="IPR001789">
    <property type="entry name" value="Sig_transdc_resp-reg_receiver"/>
</dbReference>
<dbReference type="CDD" id="cd00075">
    <property type="entry name" value="HATPase"/>
    <property type="match status" value="1"/>
</dbReference>
<feature type="transmembrane region" description="Helical" evidence="12">
    <location>
        <begin position="438"/>
        <end position="460"/>
    </location>
</feature>
<feature type="transmembrane region" description="Helical" evidence="12">
    <location>
        <begin position="191"/>
        <end position="218"/>
    </location>
</feature>
<evidence type="ECO:0000259" key="13">
    <source>
        <dbReference type="PROSITE" id="PS50109"/>
    </source>
</evidence>
<keyword evidence="10 12" id="KW-0472">Membrane</keyword>
<dbReference type="GO" id="GO:0000155">
    <property type="term" value="F:phosphorelay sensor kinase activity"/>
    <property type="evidence" value="ECO:0007669"/>
    <property type="project" value="InterPro"/>
</dbReference>
<evidence type="ECO:0000256" key="6">
    <source>
        <dbReference type="ARBA" id="ARBA00022679"/>
    </source>
</evidence>
<dbReference type="CDD" id="cd00082">
    <property type="entry name" value="HisKA"/>
    <property type="match status" value="1"/>
</dbReference>
<evidence type="ECO:0000313" key="16">
    <source>
        <dbReference type="Proteomes" id="UP000294599"/>
    </source>
</evidence>
<feature type="transmembrane region" description="Helical" evidence="12">
    <location>
        <begin position="324"/>
        <end position="357"/>
    </location>
</feature>
<dbReference type="RefSeq" id="WP_132577413.1">
    <property type="nucleotide sequence ID" value="NZ_JBHLWF010000033.1"/>
</dbReference>
<feature type="domain" description="Histidine kinase" evidence="13">
    <location>
        <begin position="812"/>
        <end position="1026"/>
    </location>
</feature>
<feature type="transmembrane region" description="Helical" evidence="12">
    <location>
        <begin position="67"/>
        <end position="87"/>
    </location>
</feature>
<dbReference type="Pfam" id="PF02518">
    <property type="entry name" value="HATPase_c"/>
    <property type="match status" value="1"/>
</dbReference>
<organism evidence="15 16">
    <name type="scientific">Pseudofulvimonas gallinarii</name>
    <dbReference type="NCBI Taxonomy" id="634155"/>
    <lineage>
        <taxon>Bacteria</taxon>
        <taxon>Pseudomonadati</taxon>
        <taxon>Pseudomonadota</taxon>
        <taxon>Gammaproteobacteria</taxon>
        <taxon>Lysobacterales</taxon>
        <taxon>Rhodanobacteraceae</taxon>
        <taxon>Pseudofulvimonas</taxon>
    </lineage>
</organism>
<reference evidence="15 16" key="1">
    <citation type="submission" date="2019-03" db="EMBL/GenBank/DDBJ databases">
        <title>Genomic Encyclopedia of Type Strains, Phase IV (KMG-IV): sequencing the most valuable type-strain genomes for metagenomic binning, comparative biology and taxonomic classification.</title>
        <authorList>
            <person name="Goeker M."/>
        </authorList>
    </citation>
    <scope>NUCLEOTIDE SEQUENCE [LARGE SCALE GENOMIC DNA]</scope>
    <source>
        <strain evidence="15 16">DSM 21944</strain>
    </source>
</reference>
<proteinExistence type="inferred from homology"/>
<dbReference type="Pfam" id="PF00512">
    <property type="entry name" value="HisKA"/>
    <property type="match status" value="1"/>
</dbReference>
<dbReference type="EMBL" id="SMAF01000010">
    <property type="protein sequence ID" value="TCS97988.1"/>
    <property type="molecule type" value="Genomic_DNA"/>
</dbReference>
<dbReference type="InterPro" id="IPR003594">
    <property type="entry name" value="HATPase_dom"/>
</dbReference>
<evidence type="ECO:0000256" key="8">
    <source>
        <dbReference type="ARBA" id="ARBA00022777"/>
    </source>
</evidence>
<dbReference type="GO" id="GO:0022857">
    <property type="term" value="F:transmembrane transporter activity"/>
    <property type="evidence" value="ECO:0007669"/>
    <property type="project" value="InterPro"/>
</dbReference>
<dbReference type="PANTHER" id="PTHR43047:SF9">
    <property type="entry name" value="HISTIDINE KINASE"/>
    <property type="match status" value="1"/>
</dbReference>
<dbReference type="Gene3D" id="3.30.565.10">
    <property type="entry name" value="Histidine kinase-like ATPase, C-terminal domain"/>
    <property type="match status" value="1"/>
</dbReference>
<dbReference type="Pfam" id="PF12860">
    <property type="entry name" value="PAS_7"/>
    <property type="match status" value="1"/>
</dbReference>
<dbReference type="SUPFAM" id="SSF55785">
    <property type="entry name" value="PYP-like sensor domain (PAS domain)"/>
    <property type="match status" value="1"/>
</dbReference>
<comment type="caution">
    <text evidence="15">The sequence shown here is derived from an EMBL/GenBank/DDBJ whole genome shotgun (WGS) entry which is preliminary data.</text>
</comment>
<evidence type="ECO:0000256" key="9">
    <source>
        <dbReference type="ARBA" id="ARBA00022989"/>
    </source>
</evidence>
<dbReference type="Gene3D" id="1.20.1730.10">
    <property type="entry name" value="Sodium/glucose cotransporter"/>
    <property type="match status" value="1"/>
</dbReference>
<keyword evidence="5 11" id="KW-0597">Phosphoprotein</keyword>
<dbReference type="InterPro" id="IPR035965">
    <property type="entry name" value="PAS-like_dom_sf"/>
</dbReference>
<comment type="similarity">
    <text evidence="3">Belongs to the sodium:solute symporter (SSF) (TC 2.A.21) family.</text>
</comment>
<dbReference type="Gene3D" id="3.40.50.2300">
    <property type="match status" value="1"/>
</dbReference>
<evidence type="ECO:0000256" key="5">
    <source>
        <dbReference type="ARBA" id="ARBA00022553"/>
    </source>
</evidence>
<dbReference type="InterPro" id="IPR003661">
    <property type="entry name" value="HisK_dim/P_dom"/>
</dbReference>
<dbReference type="InterPro" id="IPR004358">
    <property type="entry name" value="Sig_transdc_His_kin-like_C"/>
</dbReference>
<dbReference type="SMART" id="SM00448">
    <property type="entry name" value="REC"/>
    <property type="match status" value="1"/>
</dbReference>
<dbReference type="PROSITE" id="PS50109">
    <property type="entry name" value="HIS_KIN"/>
    <property type="match status" value="1"/>
</dbReference>
<name>A0A4S3KVF9_9GAMM</name>
<dbReference type="PRINTS" id="PR00344">
    <property type="entry name" value="BCTRLSENSOR"/>
</dbReference>
<dbReference type="InterPro" id="IPR001734">
    <property type="entry name" value="Na/solute_symporter"/>
</dbReference>
<evidence type="ECO:0000256" key="11">
    <source>
        <dbReference type="PROSITE-ProRule" id="PRU00169"/>
    </source>
</evidence>
<dbReference type="SMART" id="SM00387">
    <property type="entry name" value="HATPase_c"/>
    <property type="match status" value="1"/>
</dbReference>
<feature type="transmembrane region" description="Helical" evidence="12">
    <location>
        <begin position="6"/>
        <end position="25"/>
    </location>
</feature>